<feature type="region of interest" description="Disordered" evidence="4">
    <location>
        <begin position="959"/>
        <end position="992"/>
    </location>
</feature>
<evidence type="ECO:0000313" key="8">
    <source>
        <dbReference type="Proteomes" id="UP000838412"/>
    </source>
</evidence>
<feature type="compositionally biased region" description="Basic and acidic residues" evidence="4">
    <location>
        <begin position="308"/>
        <end position="322"/>
    </location>
</feature>
<feature type="compositionally biased region" description="Basic and acidic residues" evidence="4">
    <location>
        <begin position="471"/>
        <end position="480"/>
    </location>
</feature>
<feature type="compositionally biased region" description="Acidic residues" evidence="4">
    <location>
        <begin position="856"/>
        <end position="889"/>
    </location>
</feature>
<evidence type="ECO:0000256" key="1">
    <source>
        <dbReference type="ARBA" id="ARBA00004613"/>
    </source>
</evidence>
<feature type="chain" id="PRO_5035458720" evidence="5">
    <location>
        <begin position="19"/>
        <end position="1148"/>
    </location>
</feature>
<dbReference type="Pfam" id="PF02014">
    <property type="entry name" value="Reeler"/>
    <property type="match status" value="1"/>
</dbReference>
<feature type="compositionally biased region" description="Basic and acidic residues" evidence="4">
    <location>
        <begin position="505"/>
        <end position="516"/>
    </location>
</feature>
<accession>A0A8K0EFI8</accession>
<feature type="region of interest" description="Disordered" evidence="4">
    <location>
        <begin position="856"/>
        <end position="890"/>
    </location>
</feature>
<dbReference type="InterPro" id="IPR042307">
    <property type="entry name" value="Reeler_sf"/>
</dbReference>
<feature type="compositionally biased region" description="Low complexity" evidence="4">
    <location>
        <begin position="1125"/>
        <end position="1148"/>
    </location>
</feature>
<dbReference type="CDD" id="cd08544">
    <property type="entry name" value="Reeler"/>
    <property type="match status" value="1"/>
</dbReference>
<feature type="compositionally biased region" description="Basic and acidic residues" evidence="4">
    <location>
        <begin position="975"/>
        <end position="984"/>
    </location>
</feature>
<feature type="signal peptide" evidence="5">
    <location>
        <begin position="1"/>
        <end position="18"/>
    </location>
</feature>
<feature type="compositionally biased region" description="Basic and acidic residues" evidence="4">
    <location>
        <begin position="333"/>
        <end position="355"/>
    </location>
</feature>
<dbReference type="Gene3D" id="2.60.40.4060">
    <property type="entry name" value="Reeler domain"/>
    <property type="match status" value="1"/>
</dbReference>
<keyword evidence="5" id="KW-0732">Signal</keyword>
<dbReference type="Gene3D" id="1.10.246.10">
    <property type="match status" value="2"/>
</dbReference>
<feature type="region of interest" description="Disordered" evidence="4">
    <location>
        <begin position="1119"/>
        <end position="1148"/>
    </location>
</feature>
<keyword evidence="8" id="KW-1185">Reference proteome</keyword>
<name>A0A8K0EFI8_BRALA</name>
<dbReference type="OrthoDB" id="6161498at2759"/>
<dbReference type="PROSITE" id="PS51019">
    <property type="entry name" value="REELIN"/>
    <property type="match status" value="1"/>
</dbReference>
<feature type="compositionally biased region" description="Acidic residues" evidence="4">
    <location>
        <begin position="1037"/>
        <end position="1051"/>
    </location>
</feature>
<evidence type="ECO:0000256" key="2">
    <source>
        <dbReference type="ARBA" id="ARBA00022525"/>
    </source>
</evidence>
<keyword evidence="2" id="KW-0964">Secreted</keyword>
<feature type="region of interest" description="Disordered" evidence="4">
    <location>
        <begin position="1037"/>
        <end position="1064"/>
    </location>
</feature>
<dbReference type="EMBL" id="OV696703">
    <property type="protein sequence ID" value="CAH1251143.1"/>
    <property type="molecule type" value="Genomic_DNA"/>
</dbReference>
<evidence type="ECO:0000256" key="4">
    <source>
        <dbReference type="SAM" id="MobiDB-lite"/>
    </source>
</evidence>
<organism evidence="7 8">
    <name type="scientific">Branchiostoma lanceolatum</name>
    <name type="common">Common lancelet</name>
    <name type="synonym">Amphioxus lanceolatum</name>
    <dbReference type="NCBI Taxonomy" id="7740"/>
    <lineage>
        <taxon>Eukaryota</taxon>
        <taxon>Metazoa</taxon>
        <taxon>Chordata</taxon>
        <taxon>Cephalochordata</taxon>
        <taxon>Leptocardii</taxon>
        <taxon>Amphioxiformes</taxon>
        <taxon>Branchiostomatidae</taxon>
        <taxon>Branchiostoma</taxon>
    </lineage>
</organism>
<dbReference type="InterPro" id="IPR002861">
    <property type="entry name" value="Reeler_dom"/>
</dbReference>
<dbReference type="GO" id="GO:0005615">
    <property type="term" value="C:extracellular space"/>
    <property type="evidence" value="ECO:0007669"/>
    <property type="project" value="InterPro"/>
</dbReference>
<reference evidence="7" key="1">
    <citation type="submission" date="2022-01" db="EMBL/GenBank/DDBJ databases">
        <authorList>
            <person name="Braso-Vives M."/>
        </authorList>
    </citation>
    <scope>NUCLEOTIDE SEQUENCE</scope>
</reference>
<feature type="region of interest" description="Disordered" evidence="4">
    <location>
        <begin position="308"/>
        <end position="370"/>
    </location>
</feature>
<evidence type="ECO:0000256" key="5">
    <source>
        <dbReference type="SAM" id="SignalP"/>
    </source>
</evidence>
<evidence type="ECO:0000256" key="3">
    <source>
        <dbReference type="ARBA" id="ARBA00022737"/>
    </source>
</evidence>
<evidence type="ECO:0000313" key="7">
    <source>
        <dbReference type="EMBL" id="CAH1251143.1"/>
    </source>
</evidence>
<keyword evidence="3" id="KW-0677">Repeat</keyword>
<feature type="region of interest" description="Disordered" evidence="4">
    <location>
        <begin position="418"/>
        <end position="516"/>
    </location>
</feature>
<protein>
    <submittedName>
        <fullName evidence="7">Hypp9006 protein</fullName>
    </submittedName>
</protein>
<comment type="subcellular location">
    <subcellularLocation>
        <location evidence="1">Secreted</location>
    </subcellularLocation>
</comment>
<dbReference type="Proteomes" id="UP000838412">
    <property type="component" value="Chromosome 18"/>
</dbReference>
<proteinExistence type="predicted"/>
<dbReference type="InterPro" id="IPR020858">
    <property type="entry name" value="Serum_albumin-like"/>
</dbReference>
<sequence length="1148" mass="133720">MMKWTLVFCAVLCAQTWAKEKHHGCPDRYPSDLAKTGAEKTYNELSEGKPLYQLDVYEAEEGFKPLETHTLGLRSNDRGRMFQGFHVSVTSDDAKCTPGKLKAYHKGVKELKHCNVLINSKDEPTIKVPLSWKAPPCGCVTFRATVIEDKSKYYLDDGRLEDGPLTKTVCAREDVNYDADVKNEMEGQKEEAEMVPVEKYQPKKDVMTVVKEIAEDGEYEPESEYEEEEWEDEEMSESDEEEMDEEEEEDIENMDGAQFDRLCKAAKGRLGQRPKRMRFWTMMGLCCRYEGDERSECISKAREHVRANVEAAQDRRRPDNRPRPAGRVQRPGRKPEGEDKNRPRMVRPEGEDKNRPRMVRPGSKRDSMYEDQIPLNVEAFRDIKKNPFSCPRSPSFIAPRQTDTEGISALCQLMEGVQRPTGQRPRPPMRRPRPGMRGEEHRGPRPHMRKPRPDMEEEEDRVGPRPHMRKPGMDGKDRPGPRPHMRKPGPGMEERRNRPNHPMHRRPDMPNKERGNRYAEGVKQLAHKAREGMAMRRTQRSAEEPKPALLGHKHEQHRFDKKPAMFGHQHEKHMFDEEYKEVIQDRKEGISRCCSMEGEEQGDCFRSQQKKDMDALCSREDLTTHGKFGLSHPCCQEEEGRRAECFDQERYWYDEEVHETDFTPDLEKFYDSLQDLIDLENPWRNRAIAIAPERLGRYCDMAKKWQVINKEDVPSQFGVFYNWYQRVQQKMKMVECCQIEEEEKMQNCIAEQSRQRVDRYCSMDPKFPSQPAHPCCRMDISEMYQCFAQEKVDYNEEAHSKDFTPLLADYMEEYWDWLEHKMEEGFEKDPIIDFAPIKAQIPDITSEEEELEEEVEEIEFSDSEMEDMSELDDEAIEEPEEEEEEESDTDALRPLMPRLVRKVDCCKAGKDAANKPRTCRNKALSHIGSLPLRTARGKNICQRMFWKCCQRVKRTGMTVIPQPPRVPSSGESEEVLSKDQHASSEESEEYMAEKVEKNIPVDTTSSEEDMEDFEEMDTNELNMLENELSDMDIDSVVEEAEEDEEEEEEEGFSPRAPGKRRGKPGRRFVRRCCRVGKRFGRSSRDSCESRAASFVRRMRRPAIRRVCSRVLNRCCEKMPRPTKVPETTTASEEPTKTTPVPTTTEISP</sequence>
<feature type="domain" description="Reelin" evidence="6">
    <location>
        <begin position="11"/>
        <end position="184"/>
    </location>
</feature>
<dbReference type="AlphaFoldDB" id="A0A8K0EFI8"/>
<feature type="region of interest" description="Disordered" evidence="4">
    <location>
        <begin position="217"/>
        <end position="249"/>
    </location>
</feature>
<evidence type="ECO:0000259" key="6">
    <source>
        <dbReference type="PROSITE" id="PS51019"/>
    </source>
</evidence>
<gene>
    <name evidence="7" type="primary">Hypp9006</name>
    <name evidence="7" type="ORF">BLAG_LOCUS11622</name>
</gene>
<dbReference type="SUPFAM" id="SSF48552">
    <property type="entry name" value="Serum albumin-like"/>
    <property type="match status" value="2"/>
</dbReference>